<keyword evidence="10" id="KW-1185">Reference proteome</keyword>
<keyword evidence="2" id="KW-0813">Transport</keyword>
<keyword evidence="5 7" id="KW-1133">Transmembrane helix</keyword>
<feature type="transmembrane region" description="Helical" evidence="7">
    <location>
        <begin position="80"/>
        <end position="102"/>
    </location>
</feature>
<feature type="domain" description="Amino acid transporter transmembrane" evidence="8">
    <location>
        <begin position="68"/>
        <end position="274"/>
    </location>
</feature>
<dbReference type="OrthoDB" id="40134at2759"/>
<feature type="transmembrane region" description="Helical" evidence="7">
    <location>
        <begin position="39"/>
        <end position="60"/>
    </location>
</feature>
<dbReference type="EMBL" id="JACGCM010001734">
    <property type="protein sequence ID" value="KAF6150512.1"/>
    <property type="molecule type" value="Genomic_DNA"/>
</dbReference>
<evidence type="ECO:0000259" key="8">
    <source>
        <dbReference type="Pfam" id="PF01490"/>
    </source>
</evidence>
<reference evidence="9 10" key="1">
    <citation type="journal article" date="2020" name="IScience">
        <title>Genome Sequencing of the Endangered Kingdonia uniflora (Circaeasteraceae, Ranunculales) Reveals Potential Mechanisms of Evolutionary Specialization.</title>
        <authorList>
            <person name="Sun Y."/>
            <person name="Deng T."/>
            <person name="Zhang A."/>
            <person name="Moore M.J."/>
            <person name="Landis J.B."/>
            <person name="Lin N."/>
            <person name="Zhang H."/>
            <person name="Zhang X."/>
            <person name="Huang J."/>
            <person name="Zhang X."/>
            <person name="Sun H."/>
            <person name="Wang H."/>
        </authorList>
    </citation>
    <scope>NUCLEOTIDE SEQUENCE [LARGE SCALE GENOMIC DNA]</scope>
    <source>
        <strain evidence="9">TB1705</strain>
        <tissue evidence="9">Leaf</tissue>
    </source>
</reference>
<evidence type="ECO:0000256" key="5">
    <source>
        <dbReference type="ARBA" id="ARBA00022989"/>
    </source>
</evidence>
<keyword evidence="3 7" id="KW-0812">Transmembrane</keyword>
<dbReference type="Pfam" id="PF01490">
    <property type="entry name" value="Aa_trans"/>
    <property type="match status" value="2"/>
</dbReference>
<evidence type="ECO:0000313" key="10">
    <source>
        <dbReference type="Proteomes" id="UP000541444"/>
    </source>
</evidence>
<evidence type="ECO:0000256" key="3">
    <source>
        <dbReference type="ARBA" id="ARBA00022692"/>
    </source>
</evidence>
<protein>
    <recommendedName>
        <fullName evidence="8">Amino acid transporter transmembrane domain-containing protein</fullName>
    </recommendedName>
</protein>
<keyword evidence="6 7" id="KW-0472">Membrane</keyword>
<evidence type="ECO:0000313" key="9">
    <source>
        <dbReference type="EMBL" id="KAF6150512.1"/>
    </source>
</evidence>
<dbReference type="GO" id="GO:0016020">
    <property type="term" value="C:membrane"/>
    <property type="evidence" value="ECO:0007669"/>
    <property type="project" value="UniProtKB-SubCell"/>
</dbReference>
<comment type="subcellular location">
    <subcellularLocation>
        <location evidence="1">Membrane</location>
    </subcellularLocation>
</comment>
<dbReference type="AlphaFoldDB" id="A0A7J7M6P0"/>
<organism evidence="9 10">
    <name type="scientific">Kingdonia uniflora</name>
    <dbReference type="NCBI Taxonomy" id="39325"/>
    <lineage>
        <taxon>Eukaryota</taxon>
        <taxon>Viridiplantae</taxon>
        <taxon>Streptophyta</taxon>
        <taxon>Embryophyta</taxon>
        <taxon>Tracheophyta</taxon>
        <taxon>Spermatophyta</taxon>
        <taxon>Magnoliopsida</taxon>
        <taxon>Ranunculales</taxon>
        <taxon>Circaeasteraceae</taxon>
        <taxon>Kingdonia</taxon>
    </lineage>
</organism>
<dbReference type="GO" id="GO:0006865">
    <property type="term" value="P:amino acid transport"/>
    <property type="evidence" value="ECO:0007669"/>
    <property type="project" value="UniProtKB-KW"/>
</dbReference>
<evidence type="ECO:0000256" key="4">
    <source>
        <dbReference type="ARBA" id="ARBA00022970"/>
    </source>
</evidence>
<evidence type="ECO:0000256" key="2">
    <source>
        <dbReference type="ARBA" id="ARBA00022448"/>
    </source>
</evidence>
<feature type="domain" description="Amino acid transporter transmembrane" evidence="8">
    <location>
        <begin position="36"/>
        <end position="67"/>
    </location>
</feature>
<feature type="transmembrane region" description="Helical" evidence="7">
    <location>
        <begin position="239"/>
        <end position="260"/>
    </location>
</feature>
<gene>
    <name evidence="9" type="ORF">GIB67_030313</name>
</gene>
<evidence type="ECO:0000256" key="7">
    <source>
        <dbReference type="SAM" id="Phobius"/>
    </source>
</evidence>
<evidence type="ECO:0000256" key="1">
    <source>
        <dbReference type="ARBA" id="ARBA00004370"/>
    </source>
</evidence>
<dbReference type="Proteomes" id="UP000541444">
    <property type="component" value="Unassembled WGS sequence"/>
</dbReference>
<proteinExistence type="predicted"/>
<comment type="caution">
    <text evidence="9">The sequence shown here is derived from an EMBL/GenBank/DDBJ whole genome shotgun (WGS) entry which is preliminary data.</text>
</comment>
<name>A0A7J7M6P0_9MAGN</name>
<sequence length="275" mass="30299">MSPIQSTDMGNDRTKAKEIARQKRIDDWLPATSSRGGNWAYAVFHNVTAMVGAGVLSLPYAMSELGWYHELGQYAFGDRLGLWIVVPQQLVVEIGTNIVYMVTGGKSLKKAYDTWCHTSNPHCKDIKLTYWIMIFAAPNLALAQFPSFNSIWGVSFAAADMSLSYSTIAWAASTHKGIQPDISYAYKASTRTGAFFNFCSSLGDVAFSYAGYSVVLEIQATVASSPEKPSKKAMWRGCVVAYIIVALCYFPVAIIGYWMFGNSIDNNILISLQKP</sequence>
<dbReference type="InterPro" id="IPR013057">
    <property type="entry name" value="AA_transpt_TM"/>
</dbReference>
<accession>A0A7J7M6P0</accession>
<keyword evidence="4" id="KW-0029">Amino-acid transport</keyword>
<feature type="transmembrane region" description="Helical" evidence="7">
    <location>
        <begin position="128"/>
        <end position="145"/>
    </location>
</feature>
<evidence type="ECO:0000256" key="6">
    <source>
        <dbReference type="ARBA" id="ARBA00023136"/>
    </source>
</evidence>
<dbReference type="PANTHER" id="PTHR48017">
    <property type="entry name" value="OS05G0424000 PROTEIN-RELATED"/>
    <property type="match status" value="1"/>
</dbReference>